<accession>X1EVG5</accession>
<evidence type="ECO:0000313" key="1">
    <source>
        <dbReference type="EMBL" id="GAH37381.1"/>
    </source>
</evidence>
<feature type="non-terminal residue" evidence="1">
    <location>
        <position position="40"/>
    </location>
</feature>
<proteinExistence type="predicted"/>
<organism evidence="1">
    <name type="scientific">marine sediment metagenome</name>
    <dbReference type="NCBI Taxonomy" id="412755"/>
    <lineage>
        <taxon>unclassified sequences</taxon>
        <taxon>metagenomes</taxon>
        <taxon>ecological metagenomes</taxon>
    </lineage>
</organism>
<dbReference type="EMBL" id="BARU01012128">
    <property type="protein sequence ID" value="GAH37381.1"/>
    <property type="molecule type" value="Genomic_DNA"/>
</dbReference>
<sequence length="40" mass="4707">MFILSNKTLLLSKLGCNFIKINKSLKIRKKLKLVIKLYKN</sequence>
<name>X1EVG5_9ZZZZ</name>
<gene>
    <name evidence="1" type="ORF">S03H2_22502</name>
</gene>
<comment type="caution">
    <text evidence="1">The sequence shown here is derived from an EMBL/GenBank/DDBJ whole genome shotgun (WGS) entry which is preliminary data.</text>
</comment>
<dbReference type="AlphaFoldDB" id="X1EVG5"/>
<reference evidence="1" key="1">
    <citation type="journal article" date="2014" name="Front. Microbiol.">
        <title>High frequency of phylogenetically diverse reductive dehalogenase-homologous genes in deep subseafloor sedimentary metagenomes.</title>
        <authorList>
            <person name="Kawai M."/>
            <person name="Futagami T."/>
            <person name="Toyoda A."/>
            <person name="Takaki Y."/>
            <person name="Nishi S."/>
            <person name="Hori S."/>
            <person name="Arai W."/>
            <person name="Tsubouchi T."/>
            <person name="Morono Y."/>
            <person name="Uchiyama I."/>
            <person name="Ito T."/>
            <person name="Fujiyama A."/>
            <person name="Inagaki F."/>
            <person name="Takami H."/>
        </authorList>
    </citation>
    <scope>NUCLEOTIDE SEQUENCE</scope>
    <source>
        <strain evidence="1">Expedition CK06-06</strain>
    </source>
</reference>
<protein>
    <submittedName>
        <fullName evidence="1">Uncharacterized protein</fullName>
    </submittedName>
</protein>